<dbReference type="InterPro" id="IPR011991">
    <property type="entry name" value="ArsR-like_HTH"/>
</dbReference>
<evidence type="ECO:0000256" key="1">
    <source>
        <dbReference type="ARBA" id="ARBA00023015"/>
    </source>
</evidence>
<feature type="domain" description="HTH hxlR-type" evidence="4">
    <location>
        <begin position="13"/>
        <end position="115"/>
    </location>
</feature>
<evidence type="ECO:0000313" key="5">
    <source>
        <dbReference type="EMBL" id="MEQ3550660.1"/>
    </source>
</evidence>
<sequence>MVRTGQVRGEQVQPELGAVGRGLGLLADTWTLLILQRAFLGATRYAEWREALGISDSTLSARLRALVDAELLETTPYREGGRERHGYRLTERGRDVWTLLLTTWDWEKRWTSREVPLPDIVHRACGRPAGVVTCCASCGAPVGPRDTEVRREPGSPGLELLARRHPRRTRGRLPTGGMSFLPGAMEIVGDRWGATVLGAALTGVQSFSCFESVLGISPEVLSDRLRRFVELGVLVRTGEGAYRLTDKGRATFPIHACLVEWSHRWPGEVDGAPIDVTIRHLDCGEVLRVRLQCDRCGAAFTRASVHPGR</sequence>
<dbReference type="CDD" id="cd00090">
    <property type="entry name" value="HTH_ARSR"/>
    <property type="match status" value="1"/>
</dbReference>
<evidence type="ECO:0000313" key="6">
    <source>
        <dbReference type="Proteomes" id="UP001494902"/>
    </source>
</evidence>
<dbReference type="PANTHER" id="PTHR33204">
    <property type="entry name" value="TRANSCRIPTIONAL REGULATOR, MARR FAMILY"/>
    <property type="match status" value="1"/>
</dbReference>
<comment type="caution">
    <text evidence="5">The sequence shown here is derived from an EMBL/GenBank/DDBJ whole genome shotgun (WGS) entry which is preliminary data.</text>
</comment>
<organism evidence="5 6">
    <name type="scientific">Pseudonocardia nematodicida</name>
    <dbReference type="NCBI Taxonomy" id="1206997"/>
    <lineage>
        <taxon>Bacteria</taxon>
        <taxon>Bacillati</taxon>
        <taxon>Actinomycetota</taxon>
        <taxon>Actinomycetes</taxon>
        <taxon>Pseudonocardiales</taxon>
        <taxon>Pseudonocardiaceae</taxon>
        <taxon>Pseudonocardia</taxon>
    </lineage>
</organism>
<keyword evidence="1" id="KW-0805">Transcription regulation</keyword>
<dbReference type="PROSITE" id="PS51118">
    <property type="entry name" value="HTH_HXLR"/>
    <property type="match status" value="2"/>
</dbReference>
<dbReference type="InterPro" id="IPR036390">
    <property type="entry name" value="WH_DNA-bd_sf"/>
</dbReference>
<proteinExistence type="predicted"/>
<dbReference type="Proteomes" id="UP001494902">
    <property type="component" value="Unassembled WGS sequence"/>
</dbReference>
<name>A0ABV1K849_9PSEU</name>
<evidence type="ECO:0000259" key="4">
    <source>
        <dbReference type="PROSITE" id="PS51118"/>
    </source>
</evidence>
<dbReference type="RefSeq" id="WP_349297721.1">
    <property type="nucleotide sequence ID" value="NZ_JBEDNQ010000003.1"/>
</dbReference>
<evidence type="ECO:0000256" key="2">
    <source>
        <dbReference type="ARBA" id="ARBA00023125"/>
    </source>
</evidence>
<dbReference type="PANTHER" id="PTHR33204:SF18">
    <property type="entry name" value="TRANSCRIPTIONAL REGULATORY PROTEIN"/>
    <property type="match status" value="1"/>
</dbReference>
<evidence type="ECO:0000256" key="3">
    <source>
        <dbReference type="ARBA" id="ARBA00023163"/>
    </source>
</evidence>
<keyword evidence="6" id="KW-1185">Reference proteome</keyword>
<dbReference type="Pfam" id="PF01638">
    <property type="entry name" value="HxlR"/>
    <property type="match status" value="2"/>
</dbReference>
<dbReference type="Gene3D" id="1.10.10.10">
    <property type="entry name" value="Winged helix-like DNA-binding domain superfamily/Winged helix DNA-binding domain"/>
    <property type="match status" value="2"/>
</dbReference>
<feature type="domain" description="HTH hxlR-type" evidence="4">
    <location>
        <begin position="173"/>
        <end position="270"/>
    </location>
</feature>
<keyword evidence="2" id="KW-0238">DNA-binding</keyword>
<dbReference type="InterPro" id="IPR002577">
    <property type="entry name" value="HTH_HxlR"/>
</dbReference>
<accession>A0ABV1K849</accession>
<keyword evidence="3" id="KW-0804">Transcription</keyword>
<dbReference type="EMBL" id="JBEDNQ010000003">
    <property type="protein sequence ID" value="MEQ3550660.1"/>
    <property type="molecule type" value="Genomic_DNA"/>
</dbReference>
<dbReference type="SUPFAM" id="SSF46785">
    <property type="entry name" value="Winged helix' DNA-binding domain"/>
    <property type="match status" value="2"/>
</dbReference>
<protein>
    <submittedName>
        <fullName evidence="5">Helix-turn-helix domain-containing protein</fullName>
    </submittedName>
</protein>
<reference evidence="5 6" key="1">
    <citation type="submission" date="2024-03" db="EMBL/GenBank/DDBJ databases">
        <title>Draft genome sequence of Pseudonocardia nematodicida JCM 31783.</title>
        <authorList>
            <person name="Butdee W."/>
            <person name="Duangmal K."/>
        </authorList>
    </citation>
    <scope>NUCLEOTIDE SEQUENCE [LARGE SCALE GENOMIC DNA]</scope>
    <source>
        <strain evidence="5 6">JCM 31783</strain>
    </source>
</reference>
<gene>
    <name evidence="5" type="ORF">WIS52_09280</name>
</gene>
<dbReference type="InterPro" id="IPR036388">
    <property type="entry name" value="WH-like_DNA-bd_sf"/>
</dbReference>